<dbReference type="Pfam" id="PF16110">
    <property type="entry name" value="DUF4828"/>
    <property type="match status" value="1"/>
</dbReference>
<dbReference type="Proteomes" id="UP000051576">
    <property type="component" value="Unassembled WGS sequence"/>
</dbReference>
<accession>A0A0R2CJ56</accession>
<dbReference type="PATRIC" id="fig|1133569.4.peg.1364"/>
<dbReference type="eggNOG" id="ENOG5033ARR">
    <property type="taxonomic scope" value="Bacteria"/>
</dbReference>
<gene>
    <name evidence="1" type="ORF">FD21_GL001232</name>
</gene>
<organism evidence="1 2">
    <name type="scientific">Liquorilactobacillus vini DSM 20605</name>
    <dbReference type="NCBI Taxonomy" id="1133569"/>
    <lineage>
        <taxon>Bacteria</taxon>
        <taxon>Bacillati</taxon>
        <taxon>Bacillota</taxon>
        <taxon>Bacilli</taxon>
        <taxon>Lactobacillales</taxon>
        <taxon>Lactobacillaceae</taxon>
        <taxon>Liquorilactobacillus</taxon>
    </lineage>
</organism>
<dbReference type="STRING" id="1133569.FD21_GL001232"/>
<evidence type="ECO:0000313" key="1">
    <source>
        <dbReference type="EMBL" id="KRM88459.1"/>
    </source>
</evidence>
<comment type="caution">
    <text evidence="1">The sequence shown here is derived from an EMBL/GenBank/DDBJ whole genome shotgun (WGS) entry which is preliminary data.</text>
</comment>
<proteinExistence type="predicted"/>
<dbReference type="OrthoDB" id="2246468at2"/>
<name>A0A0R2CJ56_9LACO</name>
<keyword evidence="2" id="KW-1185">Reference proteome</keyword>
<dbReference type="EMBL" id="AYYX01000034">
    <property type="protein sequence ID" value="KRM88459.1"/>
    <property type="molecule type" value="Genomic_DNA"/>
</dbReference>
<evidence type="ECO:0000313" key="2">
    <source>
        <dbReference type="Proteomes" id="UP000051576"/>
    </source>
</evidence>
<reference evidence="1 2" key="1">
    <citation type="journal article" date="2015" name="Genome Announc.">
        <title>Expanding the biotechnology potential of lactobacilli through comparative genomics of 213 strains and associated genera.</title>
        <authorList>
            <person name="Sun Z."/>
            <person name="Harris H.M."/>
            <person name="McCann A."/>
            <person name="Guo C."/>
            <person name="Argimon S."/>
            <person name="Zhang W."/>
            <person name="Yang X."/>
            <person name="Jeffery I.B."/>
            <person name="Cooney J.C."/>
            <person name="Kagawa T.F."/>
            <person name="Liu W."/>
            <person name="Song Y."/>
            <person name="Salvetti E."/>
            <person name="Wrobel A."/>
            <person name="Rasinkangas P."/>
            <person name="Parkhill J."/>
            <person name="Rea M.C."/>
            <person name="O'Sullivan O."/>
            <person name="Ritari J."/>
            <person name="Douillard F.P."/>
            <person name="Paul Ross R."/>
            <person name="Yang R."/>
            <person name="Briner A.E."/>
            <person name="Felis G.E."/>
            <person name="de Vos W.M."/>
            <person name="Barrangou R."/>
            <person name="Klaenhammer T.R."/>
            <person name="Caufield P.W."/>
            <person name="Cui Y."/>
            <person name="Zhang H."/>
            <person name="O'Toole P.W."/>
        </authorList>
    </citation>
    <scope>NUCLEOTIDE SEQUENCE [LARGE SCALE GENOMIC DNA]</scope>
    <source>
        <strain evidence="1 2">DSM 20605</strain>
    </source>
</reference>
<sequence length="129" mass="15001">MVRSKSYNRGSSLRHLFRKSWTGQHLFNFHSPAASPTQYTGKWTFADKQTNRSHQLEITEQLQILIDGHRLPGKIVRVDDKELLFLDKYGYHLRVDANQRSPVSLYDEADNRVYPISQANGPDRDDVKD</sequence>
<dbReference type="InterPro" id="IPR032254">
    <property type="entry name" value="DUF4828"/>
</dbReference>
<dbReference type="AlphaFoldDB" id="A0A0R2CJ56"/>
<evidence type="ECO:0008006" key="3">
    <source>
        <dbReference type="Google" id="ProtNLM"/>
    </source>
</evidence>
<protein>
    <recommendedName>
        <fullName evidence="3">DUF4828 domain-containing protein</fullName>
    </recommendedName>
</protein>
<dbReference type="RefSeq" id="WP_010581009.1">
    <property type="nucleotide sequence ID" value="NZ_AHYZ01000144.1"/>
</dbReference>